<sequence>MSTPFLQNSQRHNCYTPSTPSSYPALLEPSDRQIVNAFWCVSSHICPSSGLPSTQDQQGATAREISARHGSTPSQRHGAHAMPALTATFTSKPVPPES</sequence>
<gene>
    <name evidence="2" type="ORF">CCUS01_01741</name>
</gene>
<evidence type="ECO:0000313" key="2">
    <source>
        <dbReference type="EMBL" id="KAK1457274.1"/>
    </source>
</evidence>
<accession>A0AAI9XP17</accession>
<dbReference type="AlphaFoldDB" id="A0AAI9XP17"/>
<organism evidence="2 3">
    <name type="scientific">Colletotrichum cuscutae</name>
    <dbReference type="NCBI Taxonomy" id="1209917"/>
    <lineage>
        <taxon>Eukaryota</taxon>
        <taxon>Fungi</taxon>
        <taxon>Dikarya</taxon>
        <taxon>Ascomycota</taxon>
        <taxon>Pezizomycotina</taxon>
        <taxon>Sordariomycetes</taxon>
        <taxon>Hypocreomycetidae</taxon>
        <taxon>Glomerellales</taxon>
        <taxon>Glomerellaceae</taxon>
        <taxon>Colletotrichum</taxon>
        <taxon>Colletotrichum acutatum species complex</taxon>
    </lineage>
</organism>
<evidence type="ECO:0000313" key="3">
    <source>
        <dbReference type="Proteomes" id="UP001239213"/>
    </source>
</evidence>
<keyword evidence="3" id="KW-1185">Reference proteome</keyword>
<dbReference type="EMBL" id="MPDP01000282">
    <property type="protein sequence ID" value="KAK1457274.1"/>
    <property type="molecule type" value="Genomic_DNA"/>
</dbReference>
<dbReference type="Proteomes" id="UP001239213">
    <property type="component" value="Unassembled WGS sequence"/>
</dbReference>
<name>A0AAI9XP17_9PEZI</name>
<reference evidence="2" key="1">
    <citation type="submission" date="2016-11" db="EMBL/GenBank/DDBJ databases">
        <title>The genome sequence of Colletotrichum cuscutae.</title>
        <authorList>
            <person name="Baroncelli R."/>
        </authorList>
    </citation>
    <scope>NUCLEOTIDE SEQUENCE</scope>
    <source>
        <strain evidence="2">IMI 304802</strain>
    </source>
</reference>
<feature type="region of interest" description="Disordered" evidence="1">
    <location>
        <begin position="1"/>
        <end position="20"/>
    </location>
</feature>
<protein>
    <submittedName>
        <fullName evidence="2">Uncharacterized protein</fullName>
    </submittedName>
</protein>
<feature type="region of interest" description="Disordered" evidence="1">
    <location>
        <begin position="49"/>
        <end position="98"/>
    </location>
</feature>
<evidence type="ECO:0000256" key="1">
    <source>
        <dbReference type="SAM" id="MobiDB-lite"/>
    </source>
</evidence>
<comment type="caution">
    <text evidence="2">The sequence shown here is derived from an EMBL/GenBank/DDBJ whole genome shotgun (WGS) entry which is preliminary data.</text>
</comment>
<proteinExistence type="predicted"/>
<feature type="compositionally biased region" description="Polar residues" evidence="1">
    <location>
        <begin position="50"/>
        <end position="60"/>
    </location>
</feature>